<protein>
    <submittedName>
        <fullName evidence="1">Uncharacterized protein</fullName>
    </submittedName>
</protein>
<dbReference type="AlphaFoldDB" id="A8FHM6"/>
<dbReference type="Proteomes" id="UP000001355">
    <property type="component" value="Chromosome"/>
</dbReference>
<keyword evidence="2" id="KW-1185">Reference proteome</keyword>
<sequence>MIFDRQADIILMIMILIFKQTFNEEKDDTDFAG</sequence>
<dbReference type="EMBL" id="CP000813">
    <property type="protein sequence ID" value="ABV63743.1"/>
    <property type="molecule type" value="Genomic_DNA"/>
</dbReference>
<dbReference type="KEGG" id="bpu:BPUM_3089"/>
<evidence type="ECO:0000313" key="2">
    <source>
        <dbReference type="Proteomes" id="UP000001355"/>
    </source>
</evidence>
<gene>
    <name evidence="1" type="ordered locus">BPUM_3089</name>
</gene>
<name>A8FHM6_BACP2</name>
<reference evidence="1 2" key="2">
    <citation type="journal article" date="2013" name="Extremophiles">
        <title>An ICEBs1-like element may be associated with the extreme radiation and desiccation resistance of Bacillus pumilus SAFR-032 spores.</title>
        <authorList>
            <person name="Tirumalai M.R."/>
            <person name="Fox G.E."/>
        </authorList>
    </citation>
    <scope>NUCLEOTIDE SEQUENCE [LARGE SCALE GENOMIC DNA]</scope>
    <source>
        <strain evidence="1 2">SAFR-032</strain>
    </source>
</reference>
<accession>A8FHM6</accession>
<organism evidence="1 2">
    <name type="scientific">Bacillus pumilus (strain SAFR-032)</name>
    <dbReference type="NCBI Taxonomy" id="315750"/>
    <lineage>
        <taxon>Bacteria</taxon>
        <taxon>Bacillati</taxon>
        <taxon>Bacillota</taxon>
        <taxon>Bacilli</taxon>
        <taxon>Bacillales</taxon>
        <taxon>Bacillaceae</taxon>
        <taxon>Bacillus</taxon>
    </lineage>
</organism>
<reference evidence="1 2" key="3">
    <citation type="journal article" date="2013" name="PLoS ONE">
        <title>Candidate genes that may be responsible for the unusual resistances exhibited by Bacillus pumilus SAFR-032 spores.</title>
        <authorList>
            <person name="Tirumalai M.R."/>
            <person name="Rastogi R."/>
            <person name="Zamani N."/>
            <person name="O'Bryant Williams E."/>
            <person name="Allen S."/>
            <person name="Diouf F."/>
            <person name="Kwende S."/>
            <person name="Weinstock G.M."/>
            <person name="Venkateswaran K.J."/>
            <person name="Fox G.E."/>
        </authorList>
    </citation>
    <scope>NUCLEOTIDE SEQUENCE [LARGE SCALE GENOMIC DNA]</scope>
    <source>
        <strain evidence="1 2">SAFR-032</strain>
    </source>
</reference>
<dbReference type="STRING" id="315750.BPUM_3089"/>
<dbReference type="HOGENOM" id="CLU_3380566_0_0_9"/>
<reference evidence="1 2" key="1">
    <citation type="journal article" date="2007" name="PLoS ONE">
        <title>Paradoxical DNA repair and peroxide resistance gene conservation in Bacillus pumilus SAFR-032.</title>
        <authorList>
            <person name="Gioia J."/>
            <person name="Yerrapragada S."/>
            <person name="Qin X."/>
            <person name="Jiang H."/>
            <person name="Igboeli O.C."/>
            <person name="Muzny D."/>
            <person name="Dugan-Rocha S."/>
            <person name="Ding Y."/>
            <person name="Hawes A."/>
            <person name="Liu W."/>
            <person name="Perez L."/>
            <person name="Kovar C."/>
            <person name="Dinh H."/>
            <person name="Lee S."/>
            <person name="Nazareth L."/>
            <person name="Blyth P."/>
            <person name="Holder M."/>
            <person name="Buhay C."/>
            <person name="Tirumalai M.R."/>
            <person name="Liu Y."/>
            <person name="Dasgupta I."/>
            <person name="Bokhetache L."/>
            <person name="Fujita M."/>
            <person name="Karouia F."/>
            <person name="Eswara Moorthy P."/>
            <person name="Siefert J."/>
            <person name="Uzman A."/>
            <person name="Buzumbo P."/>
            <person name="Verma A."/>
            <person name="Zwiya H."/>
            <person name="McWilliams B.D."/>
            <person name="Olowu A."/>
            <person name="Clinkenbeard K.D."/>
            <person name="Newcombe D."/>
            <person name="Golebiewski L."/>
            <person name="Petrosino J.F."/>
            <person name="Nicholson W.L."/>
            <person name="Fox G.E."/>
            <person name="Venkateswaran K."/>
            <person name="Highlander S.K."/>
            <person name="Weinstock G.M."/>
        </authorList>
    </citation>
    <scope>NUCLEOTIDE SEQUENCE [LARGE SCALE GENOMIC DNA]</scope>
    <source>
        <strain evidence="1 2">SAFR-032</strain>
    </source>
</reference>
<evidence type="ECO:0000313" key="1">
    <source>
        <dbReference type="EMBL" id="ABV63743.1"/>
    </source>
</evidence>
<proteinExistence type="predicted"/>